<dbReference type="PROSITE" id="PS50157">
    <property type="entry name" value="ZINC_FINGER_C2H2_2"/>
    <property type="match status" value="1"/>
</dbReference>
<protein>
    <submittedName>
        <fullName evidence="11">Pogo transposable element with ZNF domain a</fullName>
    </submittedName>
</protein>
<keyword evidence="1" id="KW-0479">Metal-binding</keyword>
<evidence type="ECO:0000256" key="6">
    <source>
        <dbReference type="ARBA" id="ARBA00023242"/>
    </source>
</evidence>
<dbReference type="Pfam" id="PF03184">
    <property type="entry name" value="DDE_1"/>
    <property type="match status" value="1"/>
</dbReference>
<evidence type="ECO:0000259" key="9">
    <source>
        <dbReference type="PROSITE" id="PS50157"/>
    </source>
</evidence>
<dbReference type="InterPro" id="IPR013087">
    <property type="entry name" value="Znf_C2H2_type"/>
</dbReference>
<dbReference type="PROSITE" id="PS51253">
    <property type="entry name" value="HTH_CENPB"/>
    <property type="match status" value="1"/>
</dbReference>
<comment type="caution">
    <text evidence="11">The sequence shown here is derived from an EMBL/GenBank/DDBJ whole genome shotgun (WGS) entry which is preliminary data.</text>
</comment>
<gene>
    <name evidence="11" type="ORF">IRJ41_015820</name>
</gene>
<evidence type="ECO:0000256" key="4">
    <source>
        <dbReference type="ARBA" id="ARBA00022833"/>
    </source>
</evidence>
<evidence type="ECO:0000256" key="1">
    <source>
        <dbReference type="ARBA" id="ARBA00022723"/>
    </source>
</evidence>
<keyword evidence="4" id="KW-0862">Zinc</keyword>
<dbReference type="PROSITE" id="PS00028">
    <property type="entry name" value="ZINC_FINGER_C2H2_1"/>
    <property type="match status" value="4"/>
</dbReference>
<feature type="region of interest" description="Disordered" evidence="8">
    <location>
        <begin position="599"/>
        <end position="644"/>
    </location>
</feature>
<organism evidence="11 12">
    <name type="scientific">Triplophysa rosa</name>
    <name type="common">Cave loach</name>
    <dbReference type="NCBI Taxonomy" id="992332"/>
    <lineage>
        <taxon>Eukaryota</taxon>
        <taxon>Metazoa</taxon>
        <taxon>Chordata</taxon>
        <taxon>Craniata</taxon>
        <taxon>Vertebrata</taxon>
        <taxon>Euteleostomi</taxon>
        <taxon>Actinopterygii</taxon>
        <taxon>Neopterygii</taxon>
        <taxon>Teleostei</taxon>
        <taxon>Ostariophysi</taxon>
        <taxon>Cypriniformes</taxon>
        <taxon>Nemacheilidae</taxon>
        <taxon>Triplophysa</taxon>
    </lineage>
</organism>
<feature type="domain" description="C2H2-type" evidence="9">
    <location>
        <begin position="432"/>
        <end position="460"/>
    </location>
</feature>
<proteinExistence type="predicted"/>
<feature type="compositionally biased region" description="Polar residues" evidence="8">
    <location>
        <begin position="599"/>
        <end position="615"/>
    </location>
</feature>
<evidence type="ECO:0000313" key="11">
    <source>
        <dbReference type="EMBL" id="KAI7798780.1"/>
    </source>
</evidence>
<dbReference type="PANTHER" id="PTHR24388">
    <property type="entry name" value="ZINC FINGER PROTEIN"/>
    <property type="match status" value="1"/>
</dbReference>
<name>A0A9W7WH03_TRIRA</name>
<dbReference type="Gene3D" id="3.30.160.60">
    <property type="entry name" value="Classic Zinc Finger"/>
    <property type="match status" value="1"/>
</dbReference>
<feature type="compositionally biased region" description="Low complexity" evidence="8">
    <location>
        <begin position="616"/>
        <end position="632"/>
    </location>
</feature>
<evidence type="ECO:0000256" key="8">
    <source>
        <dbReference type="SAM" id="MobiDB-lite"/>
    </source>
</evidence>
<feature type="non-terminal residue" evidence="11">
    <location>
        <position position="1324"/>
    </location>
</feature>
<feature type="compositionally biased region" description="Polar residues" evidence="8">
    <location>
        <begin position="633"/>
        <end position="642"/>
    </location>
</feature>
<feature type="compositionally biased region" description="Low complexity" evidence="8">
    <location>
        <begin position="226"/>
        <end position="237"/>
    </location>
</feature>
<reference evidence="11" key="1">
    <citation type="submission" date="2021-02" db="EMBL/GenBank/DDBJ databases">
        <title>Comparative genomics reveals that relaxation of natural selection precedes convergent phenotypic evolution of cavefish.</title>
        <authorList>
            <person name="Peng Z."/>
        </authorList>
    </citation>
    <scope>NUCLEOTIDE SEQUENCE</scope>
    <source>
        <tissue evidence="11">Muscle</tissue>
    </source>
</reference>
<dbReference type="Proteomes" id="UP001059041">
    <property type="component" value="Linkage Group LG16"/>
</dbReference>
<keyword evidence="5" id="KW-0238">DNA-binding</keyword>
<dbReference type="EMBL" id="JAFHDT010000016">
    <property type="protein sequence ID" value="KAI7798780.1"/>
    <property type="molecule type" value="Genomic_DNA"/>
</dbReference>
<dbReference type="SMART" id="SM00674">
    <property type="entry name" value="CENPB"/>
    <property type="match status" value="1"/>
</dbReference>
<sequence>RIMAESDLYMQCDEDDLAPCQNITENTDHPCTTDKSGNTVLSSAPPDGTCSKEPPAAADITQQAVPLANAPAVVLSNAVQPNVAGGGTLGQTIYITTQTNPGQPLSSPPGLGTSVGYILNGQPITFLTPAQAPQLLSPRMVTTGSAAQPVSPGNMSRLQIPVTLNTSNLQSVTSVAPGMTSLNMTPSSILPTTATGTTVKVIKLTKLNVGAAAAAGLVLSHPSQPTKAITMQTKTTTRPPGQRQSQTEKRQAQNPAARPVTTTNVFKKGSNLSAVCVRCKYRYQKSEALRGYFCQCNQELIGSVWRLKSKTKKSKCPSEKSGSQPSMLETPVSFSKSSESSLKHVTASELPAGVPSPGSGDLDNQGRLIMLVEDFFYGQRPGRTTNIETRRETVIMKCQLCDKRLMGNIKLMNHMRHHIEVEHLSGEMDSHTMCHHCFRNFSTPFQLQCHVESVHSQVESSKVCRICEWSFDNEPLFLNHMKHAHKPGEMPYICQVCDFRSSFFPDVINHFAELHKDTCVLMCIYCLKVFKSCTSYQVHYLKHQKKSVLHCDKCRLQFLFAKEKIEHKHRFHRTCVKPKQLQGLRPGTRVIIRAYATNQVPDSPSNSHVGASQMNTSTSSESKISSDTTSTTPASQNVTNTVIPEKKKPVENMVELMVKFEQQYNDIEKQFCIECSYEIPGFSNHFPTYVRCSLCRYHTCCSRAYANHMISEHVSHKSTRKYITLYKSCPKRGRLSCTDCKYKTQIGDLMARHLTKFPTHQASRCTLREGFSRGFKRFVFIPTDLIKGGQRLNMRSLLPLQVDKISYPFPKPHPRPSYIITLPAGPAHTPSLPIQVDNIKPSVPNQNCEAKQDATRSILNGRSSRMDLGKMVEKSPQLKTVLYALCSGVPQAANHFGTQPEEIQSLLLKRKHQLQSLRSAESSIPQAADRLVEWVLYQREQQLPIDEANLFNKASEFMRSDGATIISYDWVVDFLLRHDLGLQAFATSRKLLPQKSQELLRSFISILNRQIASQSFRLSGIGAMDELSVFIDMEQLDGASADSSSMMSAFKLMGTSAPLIDVVFTALADGTMLSTMLFLKGEPFSPDAPSLPDFIILEAKPEGFTNEERLEIWLNKVWRPHVNPSSGGKGLLIMDTYKGHMADDFLTALNSANTLPTVIPRSTSRRLQPLEACAGPVLREFLQACWSQHVTSEPQELVEAKPADLARILSGWLVEILNVLRAKPKLLFRSFDQVLSTNPESTSEEPSELMRSLTEALFASKLQEDEAVKQQISTVAQHDASPGVVSPKSLPSPSAGILALKKIFEKDSDVESFHGFEDTELMDH</sequence>
<feature type="region of interest" description="Disordered" evidence="8">
    <location>
        <begin position="312"/>
        <end position="335"/>
    </location>
</feature>
<dbReference type="SMART" id="SM00355">
    <property type="entry name" value="ZnF_C2H2"/>
    <property type="match status" value="8"/>
</dbReference>
<feature type="domain" description="HTH CENPB-type" evidence="10">
    <location>
        <begin position="915"/>
        <end position="984"/>
    </location>
</feature>
<evidence type="ECO:0000259" key="10">
    <source>
        <dbReference type="PROSITE" id="PS51253"/>
    </source>
</evidence>
<dbReference type="Pfam" id="PF03221">
    <property type="entry name" value="HTH_Tnp_Tc5"/>
    <property type="match status" value="1"/>
</dbReference>
<dbReference type="GO" id="GO:0008270">
    <property type="term" value="F:zinc ion binding"/>
    <property type="evidence" value="ECO:0007669"/>
    <property type="project" value="UniProtKB-KW"/>
</dbReference>
<feature type="region of interest" description="Disordered" evidence="8">
    <location>
        <begin position="224"/>
        <end position="264"/>
    </location>
</feature>
<dbReference type="PANTHER" id="PTHR24388:SF45">
    <property type="entry name" value="POGO TRANSPOSABLE ELEMENT DERIVED WITH ZNF DOMAIN"/>
    <property type="match status" value="1"/>
</dbReference>
<evidence type="ECO:0000256" key="3">
    <source>
        <dbReference type="ARBA" id="ARBA00022771"/>
    </source>
</evidence>
<evidence type="ECO:0000313" key="12">
    <source>
        <dbReference type="Proteomes" id="UP001059041"/>
    </source>
</evidence>
<dbReference type="InterPro" id="IPR006600">
    <property type="entry name" value="HTH_CenpB_DNA-bd_dom"/>
</dbReference>
<keyword evidence="12" id="KW-1185">Reference proteome</keyword>
<dbReference type="InterPro" id="IPR050527">
    <property type="entry name" value="Snail/Krueppel_Znf"/>
</dbReference>
<keyword evidence="3 7" id="KW-0863">Zinc-finger</keyword>
<accession>A0A9W7WH03</accession>
<evidence type="ECO:0000256" key="7">
    <source>
        <dbReference type="PROSITE-ProRule" id="PRU00042"/>
    </source>
</evidence>
<dbReference type="GO" id="GO:0000978">
    <property type="term" value="F:RNA polymerase II cis-regulatory region sequence-specific DNA binding"/>
    <property type="evidence" value="ECO:0007669"/>
    <property type="project" value="TreeGrafter"/>
</dbReference>
<keyword evidence="2" id="KW-0677">Repeat</keyword>
<dbReference type="Pfam" id="PF25429">
    <property type="entry name" value="zf-POGZ"/>
    <property type="match status" value="1"/>
</dbReference>
<keyword evidence="6" id="KW-0539">Nucleus</keyword>
<dbReference type="GO" id="GO:0000981">
    <property type="term" value="F:DNA-binding transcription factor activity, RNA polymerase II-specific"/>
    <property type="evidence" value="ECO:0007669"/>
    <property type="project" value="TreeGrafter"/>
</dbReference>
<evidence type="ECO:0000256" key="2">
    <source>
        <dbReference type="ARBA" id="ARBA00022737"/>
    </source>
</evidence>
<evidence type="ECO:0000256" key="5">
    <source>
        <dbReference type="ARBA" id="ARBA00023125"/>
    </source>
</evidence>
<dbReference type="InterPro" id="IPR004875">
    <property type="entry name" value="DDE_SF_endonuclease_dom"/>
</dbReference>
<dbReference type="InterPro" id="IPR057618">
    <property type="entry name" value="Znf_POGZ/Z280C-D-like"/>
</dbReference>